<evidence type="ECO:0000313" key="1">
    <source>
        <dbReference type="EMBL" id="KAI2390883.1"/>
    </source>
</evidence>
<sequence length="276" mass="29378">MAASSPIIEVSSSSPDIAPLMTPLCSPTSTPKSMQNTVHSLTRHIVSAAQSHDPSLTTATTTLVPILRGALPMLVAAQPLFPSTSCLLVRCSKKKGTKDVLAEWQGRKPYPRGPDDGRLVILDTIIATGDTILHLCDEISRLSGGRAERQSIVVLSCYAAPDALRRIASHPLVGLTVVAQLAESCDEAGYLIPYTNGDIGDKIFGVAEHVDPQPVVAEGEDVGAVQAGVHALLISGGGLWHLAADGMAIEREIRFKTFKQTWVSRMPVTLWGALPY</sequence>
<protein>
    <submittedName>
        <fullName evidence="1">Uncharacterized protein</fullName>
    </submittedName>
</protein>
<reference evidence="1" key="1">
    <citation type="journal article" date="2022" name="bioRxiv">
        <title>Population genetic analysis of Ophidiomyces ophidiicola, the causative agent of snake fungal disease, indicates recent introductions to the USA.</title>
        <authorList>
            <person name="Ladner J.T."/>
            <person name="Palmer J.M."/>
            <person name="Ettinger C.L."/>
            <person name="Stajich J.E."/>
            <person name="Farrell T.M."/>
            <person name="Glorioso B.M."/>
            <person name="Lawson B."/>
            <person name="Price S.J."/>
            <person name="Stengle A.G."/>
            <person name="Grear D.A."/>
            <person name="Lorch J.M."/>
        </authorList>
    </citation>
    <scope>NUCLEOTIDE SEQUENCE</scope>
    <source>
        <strain evidence="1">NWHC 24266-5</strain>
    </source>
</reference>
<organism evidence="1">
    <name type="scientific">Ophidiomyces ophidiicola</name>
    <dbReference type="NCBI Taxonomy" id="1387563"/>
    <lineage>
        <taxon>Eukaryota</taxon>
        <taxon>Fungi</taxon>
        <taxon>Dikarya</taxon>
        <taxon>Ascomycota</taxon>
        <taxon>Pezizomycotina</taxon>
        <taxon>Eurotiomycetes</taxon>
        <taxon>Eurotiomycetidae</taxon>
        <taxon>Onygenales</taxon>
        <taxon>Onygenaceae</taxon>
        <taxon>Ophidiomyces</taxon>
    </lineage>
</organism>
<proteinExistence type="predicted"/>
<name>A0ACB8V217_9EURO</name>
<gene>
    <name evidence="1" type="ORF">LOY88_001470</name>
</gene>
<accession>A0ACB8V217</accession>
<dbReference type="EMBL" id="JALBCA010000015">
    <property type="protein sequence ID" value="KAI2390883.1"/>
    <property type="molecule type" value="Genomic_DNA"/>
</dbReference>
<comment type="caution">
    <text evidence="1">The sequence shown here is derived from an EMBL/GenBank/DDBJ whole genome shotgun (WGS) entry which is preliminary data.</text>
</comment>